<keyword evidence="2" id="KW-1185">Reference proteome</keyword>
<dbReference type="AlphaFoldDB" id="A0A6A4PKC4"/>
<sequence>MSENTKDKWMHGPSNNHGPFDREVCLSLPSNQLHKLQRTSPYAYSILIILLIG</sequence>
<gene>
    <name evidence="1" type="ORF">Lalb_Chr13g0303551</name>
</gene>
<organism evidence="1 2">
    <name type="scientific">Lupinus albus</name>
    <name type="common">White lupine</name>
    <name type="synonym">Lupinus termis</name>
    <dbReference type="NCBI Taxonomy" id="3870"/>
    <lineage>
        <taxon>Eukaryota</taxon>
        <taxon>Viridiplantae</taxon>
        <taxon>Streptophyta</taxon>
        <taxon>Embryophyta</taxon>
        <taxon>Tracheophyta</taxon>
        <taxon>Spermatophyta</taxon>
        <taxon>Magnoliopsida</taxon>
        <taxon>eudicotyledons</taxon>
        <taxon>Gunneridae</taxon>
        <taxon>Pentapetalae</taxon>
        <taxon>rosids</taxon>
        <taxon>fabids</taxon>
        <taxon>Fabales</taxon>
        <taxon>Fabaceae</taxon>
        <taxon>Papilionoideae</taxon>
        <taxon>50 kb inversion clade</taxon>
        <taxon>genistoids sensu lato</taxon>
        <taxon>core genistoids</taxon>
        <taxon>Genisteae</taxon>
        <taxon>Lupinus</taxon>
    </lineage>
</organism>
<evidence type="ECO:0000313" key="2">
    <source>
        <dbReference type="Proteomes" id="UP000447434"/>
    </source>
</evidence>
<protein>
    <submittedName>
        <fullName evidence="1">Uncharacterized protein</fullName>
    </submittedName>
</protein>
<evidence type="ECO:0000313" key="1">
    <source>
        <dbReference type="EMBL" id="KAE9601983.1"/>
    </source>
</evidence>
<proteinExistence type="predicted"/>
<accession>A0A6A4PKC4</accession>
<name>A0A6A4PKC4_LUPAL</name>
<reference evidence="2" key="1">
    <citation type="journal article" date="2020" name="Nat. Commun.">
        <title>Genome sequence of the cluster root forming white lupin.</title>
        <authorList>
            <person name="Hufnagel B."/>
            <person name="Marques A."/>
            <person name="Soriano A."/>
            <person name="Marques L."/>
            <person name="Divol F."/>
            <person name="Doumas P."/>
            <person name="Sallet E."/>
            <person name="Mancinotti D."/>
            <person name="Carrere S."/>
            <person name="Marande W."/>
            <person name="Arribat S."/>
            <person name="Keller J."/>
            <person name="Huneau C."/>
            <person name="Blein T."/>
            <person name="Aime D."/>
            <person name="Laguerre M."/>
            <person name="Taylor J."/>
            <person name="Schubert V."/>
            <person name="Nelson M."/>
            <person name="Geu-Flores F."/>
            <person name="Crespi M."/>
            <person name="Gallardo-Guerrero K."/>
            <person name="Delaux P.-M."/>
            <person name="Salse J."/>
            <person name="Berges H."/>
            <person name="Guyot R."/>
            <person name="Gouzy J."/>
            <person name="Peret B."/>
        </authorList>
    </citation>
    <scope>NUCLEOTIDE SEQUENCE [LARGE SCALE GENOMIC DNA]</scope>
    <source>
        <strain evidence="2">cv. Amiga</strain>
    </source>
</reference>
<comment type="caution">
    <text evidence="1">The sequence shown here is derived from an EMBL/GenBank/DDBJ whole genome shotgun (WGS) entry which is preliminary data.</text>
</comment>
<dbReference type="EMBL" id="WOCE01000013">
    <property type="protein sequence ID" value="KAE9601983.1"/>
    <property type="molecule type" value="Genomic_DNA"/>
</dbReference>
<dbReference type="Proteomes" id="UP000447434">
    <property type="component" value="Chromosome 13"/>
</dbReference>